<reference evidence="3" key="1">
    <citation type="submission" date="2022-08" db="EMBL/GenBank/DDBJ databases">
        <title>A Global Phylogenomic Analysis of the Shiitake Genus Lentinula.</title>
        <authorList>
            <consortium name="DOE Joint Genome Institute"/>
            <person name="Sierra-Patev S."/>
            <person name="Min B."/>
            <person name="Naranjo-Ortiz M."/>
            <person name="Looney B."/>
            <person name="Konkel Z."/>
            <person name="Slot J.C."/>
            <person name="Sakamoto Y."/>
            <person name="Steenwyk J.L."/>
            <person name="Rokas A."/>
            <person name="Carro J."/>
            <person name="Camarero S."/>
            <person name="Ferreira P."/>
            <person name="Molpeceres G."/>
            <person name="Ruiz-Duenas F.J."/>
            <person name="Serrano A."/>
            <person name="Henrissat B."/>
            <person name="Drula E."/>
            <person name="Hughes K.W."/>
            <person name="Mata J.L."/>
            <person name="Ishikawa N.K."/>
            <person name="Vargas-Isla R."/>
            <person name="Ushijima S."/>
            <person name="Smith C.A."/>
            <person name="Ahrendt S."/>
            <person name="Andreopoulos W."/>
            <person name="He G."/>
            <person name="Labutti K."/>
            <person name="Lipzen A."/>
            <person name="Ng V."/>
            <person name="Riley R."/>
            <person name="Sandor L."/>
            <person name="Barry K."/>
            <person name="Martinez A.T."/>
            <person name="Xiao Y."/>
            <person name="Gibbons J.G."/>
            <person name="Terashima K."/>
            <person name="Grigoriev I.V."/>
            <person name="Hibbett D.S."/>
        </authorList>
    </citation>
    <scope>NUCLEOTIDE SEQUENCE</scope>
    <source>
        <strain evidence="3">JLM2183</strain>
    </source>
</reference>
<feature type="domain" description="Transcription factor IIIC putative zinc-finger" evidence="2">
    <location>
        <begin position="735"/>
        <end position="836"/>
    </location>
</feature>
<dbReference type="GO" id="GO:0000127">
    <property type="term" value="C:transcription factor TFIIIC complex"/>
    <property type="evidence" value="ECO:0007669"/>
    <property type="project" value="InterPro"/>
</dbReference>
<proteinExistence type="predicted"/>
<keyword evidence="3" id="KW-0863">Zinc-finger</keyword>
<feature type="domain" description="Transcription factor IIIC 90kDa subunit N-terminal" evidence="1">
    <location>
        <begin position="26"/>
        <end position="228"/>
    </location>
</feature>
<dbReference type="EMBL" id="JAOTPV010000016">
    <property type="protein sequence ID" value="KAJ4474255.1"/>
    <property type="molecule type" value="Genomic_DNA"/>
</dbReference>
<dbReference type="Pfam" id="PF12660">
    <property type="entry name" value="zf-TFIIIC"/>
    <property type="match status" value="1"/>
</dbReference>
<dbReference type="GO" id="GO:0008270">
    <property type="term" value="F:zinc ion binding"/>
    <property type="evidence" value="ECO:0007669"/>
    <property type="project" value="UniProtKB-KW"/>
</dbReference>
<dbReference type="InterPro" id="IPR024761">
    <property type="entry name" value="TFIIIC_delta_N"/>
</dbReference>
<dbReference type="InterPro" id="IPR036322">
    <property type="entry name" value="WD40_repeat_dom_sf"/>
</dbReference>
<sequence length="840" mass="93230">MASSPIYTSLNVPTVITSPSVNCFQWSEDGQAIFTSKSAVYIMTPEHGINFDVNSVLKSSVDEDTEDRPSLGWFRTMIAFDKNDSCRWTDYSQDWSATSLGSMDISVWAMTLSPSHITPDAGCVLAVLSSNMDLSLWIAGKNALKGEWKKISNVTTIILESFLKNQSLSRTANTIAAQILCIDWSSQPNFTLSPALELDSSFLVCGTRAGNLLFLRYTDGNEDKIRLEQTLAVTDQWILQVAFSKWRLIQPMTCITLLAYSIPDGSVGFVRVKQTLQETAKNSPFGLPFTISTEFEQLETKVSDMRRGALTALKWIDLPGRSPVLVYTRPGTIHFWSNPSLSFFTSASASTSGSPPTWSGLHSLRLKTQKRSIGSSFLQPISGMQYILDRDALVLCLVDGSFHVVYGIAGIAHPEPILDYSLSPDITMGSIDQDTMNVTGTTTRIVSREIDPSLGSDPLSTSARGVFTRVERTTGVTFADVMRTSGMVCYDEVLGSIMWLHEASRPADLSYKHDAKHNSVLVVTKLWDSASDDNVLKTLVKVLGNSQVGPTPLSYLRPILFHLRRRSTLIRLHPRLIEILRITEREAVGSEHGDHTMGIYLDVSSGQGRMQALVDIDFSVREELRNSLKRHLFGYDQMLSLRMRLSLADFAWKLSDTRRQADYGVVAQTLLIGISYRNLRTLIRHLTAIASALTLDDIPFVLRLVIQSSLPDAPGNLSIEGRRLEEMAKQIVPIHEHDSHLKESCPACGVEVPLQNIINATCQNGHTWSRCSVTTFILSTAHVRTCIGCTRKAFLPLSSLEGEGRRNFLPSAVRKSWFVEELLEAVHRCLFCGNAFVSVL</sequence>
<protein>
    <submittedName>
        <fullName evidence="3">Zinc-finger of transcription factor IIIC complex-domain-containing protein</fullName>
    </submittedName>
</protein>
<dbReference type="InterPro" id="IPR044230">
    <property type="entry name" value="GTF3C4"/>
</dbReference>
<organism evidence="3 4">
    <name type="scientific">Lentinula aciculospora</name>
    <dbReference type="NCBI Taxonomy" id="153920"/>
    <lineage>
        <taxon>Eukaryota</taxon>
        <taxon>Fungi</taxon>
        <taxon>Dikarya</taxon>
        <taxon>Basidiomycota</taxon>
        <taxon>Agaricomycotina</taxon>
        <taxon>Agaricomycetes</taxon>
        <taxon>Agaricomycetidae</taxon>
        <taxon>Agaricales</taxon>
        <taxon>Marasmiineae</taxon>
        <taxon>Omphalotaceae</taxon>
        <taxon>Lentinula</taxon>
    </lineage>
</organism>
<dbReference type="AlphaFoldDB" id="A0A9W9DL92"/>
<dbReference type="Pfam" id="PF12657">
    <property type="entry name" value="TFIIIC_delta"/>
    <property type="match status" value="1"/>
</dbReference>
<accession>A0A9W9DL92</accession>
<keyword evidence="4" id="KW-1185">Reference proteome</keyword>
<dbReference type="GO" id="GO:0004402">
    <property type="term" value="F:histone acetyltransferase activity"/>
    <property type="evidence" value="ECO:0007669"/>
    <property type="project" value="InterPro"/>
</dbReference>
<dbReference type="InterPro" id="IPR024764">
    <property type="entry name" value="TFIIIC_Znf"/>
</dbReference>
<dbReference type="PANTHER" id="PTHR15496:SF2">
    <property type="entry name" value="GENERAL TRANSCRIPTION FACTOR 3C POLYPEPTIDE 4"/>
    <property type="match status" value="1"/>
</dbReference>
<dbReference type="SUPFAM" id="SSF50978">
    <property type="entry name" value="WD40 repeat-like"/>
    <property type="match status" value="1"/>
</dbReference>
<evidence type="ECO:0000259" key="2">
    <source>
        <dbReference type="Pfam" id="PF12660"/>
    </source>
</evidence>
<name>A0A9W9DL92_9AGAR</name>
<dbReference type="OrthoDB" id="421374at2759"/>
<dbReference type="Proteomes" id="UP001150266">
    <property type="component" value="Unassembled WGS sequence"/>
</dbReference>
<dbReference type="GO" id="GO:0006384">
    <property type="term" value="P:transcription initiation at RNA polymerase III promoter"/>
    <property type="evidence" value="ECO:0007669"/>
    <property type="project" value="InterPro"/>
</dbReference>
<evidence type="ECO:0000313" key="3">
    <source>
        <dbReference type="EMBL" id="KAJ4474255.1"/>
    </source>
</evidence>
<keyword evidence="3" id="KW-0862">Zinc</keyword>
<keyword evidence="3" id="KW-0479">Metal-binding</keyword>
<evidence type="ECO:0000259" key="1">
    <source>
        <dbReference type="Pfam" id="PF12657"/>
    </source>
</evidence>
<gene>
    <name evidence="3" type="ORF">J3R30DRAFT_3507114</name>
</gene>
<evidence type="ECO:0000313" key="4">
    <source>
        <dbReference type="Proteomes" id="UP001150266"/>
    </source>
</evidence>
<comment type="caution">
    <text evidence="3">The sequence shown here is derived from an EMBL/GenBank/DDBJ whole genome shotgun (WGS) entry which is preliminary data.</text>
</comment>
<dbReference type="PANTHER" id="PTHR15496">
    <property type="entry name" value="GENERAL TRANSCRIPTION FACTOR 3C POLYPEPTIDE 4 FAMILY"/>
    <property type="match status" value="1"/>
</dbReference>